<dbReference type="RefSeq" id="XP_001020046.2">
    <property type="nucleotide sequence ID" value="XM_001020046.2"/>
</dbReference>
<feature type="transmembrane region" description="Helical" evidence="1">
    <location>
        <begin position="199"/>
        <end position="216"/>
    </location>
</feature>
<name>Q23TA5_TETTS</name>
<evidence type="ECO:0000256" key="1">
    <source>
        <dbReference type="SAM" id="Phobius"/>
    </source>
</evidence>
<dbReference type="Proteomes" id="UP000009168">
    <property type="component" value="Unassembled WGS sequence"/>
</dbReference>
<sequence>MAILVKLKQKCIDLEDQDSCCSELRNTHKQLTIQDSDQIEIQLDSQSFNSNGINHQQNNTFNGMVKQESYLNSQIQSEKENMQNQNDMLNGTHRVQSLQYQDNQKNINDQGDMSQQLDLDIDLSKQQLKVDIQECNKQIKQKHYLKSDPKLNKQRRYKLLESICSAKIETNFFCWRSKNNDTDQLSLQSLLYLNQIKNLLCLFFILFILSLPTFYICAKSNLFYFNIDKITDSQKQFSYNQSQQRPTL</sequence>
<keyword evidence="1" id="KW-0472">Membrane</keyword>
<dbReference type="KEGG" id="tet:TTHERM_00666780"/>
<keyword evidence="1 2" id="KW-0812">Transmembrane</keyword>
<dbReference type="HOGENOM" id="CLU_055055_0_0_1"/>
<dbReference type="AlphaFoldDB" id="Q23TA5"/>
<dbReference type="InParanoid" id="Q23TA5"/>
<organism evidence="2 3">
    <name type="scientific">Tetrahymena thermophila (strain SB210)</name>
    <dbReference type="NCBI Taxonomy" id="312017"/>
    <lineage>
        <taxon>Eukaryota</taxon>
        <taxon>Sar</taxon>
        <taxon>Alveolata</taxon>
        <taxon>Ciliophora</taxon>
        <taxon>Intramacronucleata</taxon>
        <taxon>Oligohymenophorea</taxon>
        <taxon>Hymenostomatida</taxon>
        <taxon>Tetrahymenina</taxon>
        <taxon>Tetrahymenidae</taxon>
        <taxon>Tetrahymena</taxon>
    </lineage>
</organism>
<accession>Q23TA5</accession>
<reference evidence="3" key="1">
    <citation type="journal article" date="2006" name="PLoS Biol.">
        <title>Macronuclear genome sequence of the ciliate Tetrahymena thermophila, a model eukaryote.</title>
        <authorList>
            <person name="Eisen J.A."/>
            <person name="Coyne R.S."/>
            <person name="Wu M."/>
            <person name="Wu D."/>
            <person name="Thiagarajan M."/>
            <person name="Wortman J.R."/>
            <person name="Badger J.H."/>
            <person name="Ren Q."/>
            <person name="Amedeo P."/>
            <person name="Jones K.M."/>
            <person name="Tallon L.J."/>
            <person name="Delcher A.L."/>
            <person name="Salzberg S.L."/>
            <person name="Silva J.C."/>
            <person name="Haas B.J."/>
            <person name="Majoros W.H."/>
            <person name="Farzad M."/>
            <person name="Carlton J.M."/>
            <person name="Smith R.K. Jr."/>
            <person name="Garg J."/>
            <person name="Pearlman R.E."/>
            <person name="Karrer K.M."/>
            <person name="Sun L."/>
            <person name="Manning G."/>
            <person name="Elde N.C."/>
            <person name="Turkewitz A.P."/>
            <person name="Asai D.J."/>
            <person name="Wilkes D.E."/>
            <person name="Wang Y."/>
            <person name="Cai H."/>
            <person name="Collins K."/>
            <person name="Stewart B.A."/>
            <person name="Lee S.R."/>
            <person name="Wilamowska K."/>
            <person name="Weinberg Z."/>
            <person name="Ruzzo W.L."/>
            <person name="Wloga D."/>
            <person name="Gaertig J."/>
            <person name="Frankel J."/>
            <person name="Tsao C.-C."/>
            <person name="Gorovsky M.A."/>
            <person name="Keeling P.J."/>
            <person name="Waller R.F."/>
            <person name="Patron N.J."/>
            <person name="Cherry J.M."/>
            <person name="Stover N.A."/>
            <person name="Krieger C.J."/>
            <person name="del Toro C."/>
            <person name="Ryder H.F."/>
            <person name="Williamson S.C."/>
            <person name="Barbeau R.A."/>
            <person name="Hamilton E.P."/>
            <person name="Orias E."/>
        </authorList>
    </citation>
    <scope>NUCLEOTIDE SEQUENCE [LARGE SCALE GENOMIC DNA]</scope>
    <source>
        <strain evidence="3">SB210</strain>
    </source>
</reference>
<evidence type="ECO:0000313" key="3">
    <source>
        <dbReference type="Proteomes" id="UP000009168"/>
    </source>
</evidence>
<keyword evidence="3" id="KW-1185">Reference proteome</keyword>
<keyword evidence="1" id="KW-1133">Transmembrane helix</keyword>
<evidence type="ECO:0000313" key="2">
    <source>
        <dbReference type="EMBL" id="EAR99801.2"/>
    </source>
</evidence>
<protein>
    <submittedName>
        <fullName evidence="2">Transmembrane protein, putative</fullName>
    </submittedName>
</protein>
<dbReference type="GeneID" id="7842515"/>
<proteinExistence type="predicted"/>
<dbReference type="EMBL" id="GG662636">
    <property type="protein sequence ID" value="EAR99801.2"/>
    <property type="molecule type" value="Genomic_DNA"/>
</dbReference>
<gene>
    <name evidence="2" type="ORF">TTHERM_00666780</name>
</gene>